<dbReference type="AlphaFoldDB" id="A0A3G3JX52"/>
<protein>
    <recommendedName>
        <fullName evidence="3">Alpha-galactosidase NEW3 domain-containing protein</fullName>
    </recommendedName>
</protein>
<sequence>MKQRAWKSRILMAAALAISLLLYAAPAFAAGGTQIYTPYTNLSAPPGETINYQVDLINDTDEIKTADLSFQAGSANWTYELTADGHGIKQVAVKPKESQTVSLALTVPLEVEKGDYAFQLNAGAFGTLPIKVSVSEKGSYKSELSTEQPNMQGHSDSTFTYSLSLNNRTATKQQYALTAEVPNGWDSKFTVDGNGVTSVDIDPGASKSVTLNLTPAENAKADTYKVAVHANSGNTSADAEVEAVITGTYGMSLSTANDNLSATVTAGHERKLELVVKNTGSADLTDVNLTGTAPSEWEVSFEPKTLSSIKPGESKPVTATIKSSGKALAGDYVVGLTAQAAEKSAEASIRMTVKTSVLWGWIGVLIVLAVAAGVYGLFRKYGRR</sequence>
<feature type="chain" id="PRO_5018064483" description="Alpha-galactosidase NEW3 domain-containing protein" evidence="2">
    <location>
        <begin position="30"/>
        <end position="384"/>
    </location>
</feature>
<organism evidence="4 5">
    <name type="scientific">Cohnella candidum</name>
    <dbReference type="NCBI Taxonomy" id="2674991"/>
    <lineage>
        <taxon>Bacteria</taxon>
        <taxon>Bacillati</taxon>
        <taxon>Bacillota</taxon>
        <taxon>Bacilli</taxon>
        <taxon>Bacillales</taxon>
        <taxon>Paenibacillaceae</taxon>
        <taxon>Cohnella</taxon>
    </lineage>
</organism>
<dbReference type="PANTHER" id="PTHR39198">
    <property type="entry name" value="HYPOTHETICAL MEMBRANE PROTEIN, CONSERVED"/>
    <property type="match status" value="1"/>
</dbReference>
<dbReference type="RefSeq" id="WP_123040877.1">
    <property type="nucleotide sequence ID" value="NZ_CP033433.1"/>
</dbReference>
<dbReference type="InterPro" id="IPR013783">
    <property type="entry name" value="Ig-like_fold"/>
</dbReference>
<evidence type="ECO:0000256" key="2">
    <source>
        <dbReference type="SAM" id="SignalP"/>
    </source>
</evidence>
<dbReference type="InterPro" id="IPR018905">
    <property type="entry name" value="A-galactase_NEW3"/>
</dbReference>
<feature type="transmembrane region" description="Helical" evidence="1">
    <location>
        <begin position="358"/>
        <end position="378"/>
    </location>
</feature>
<reference evidence="4 5" key="1">
    <citation type="submission" date="2018-10" db="EMBL/GenBank/DDBJ databases">
        <title>Genome Sequence of Cohnella sp.</title>
        <authorList>
            <person name="Srinivasan S."/>
            <person name="Kim M.K."/>
        </authorList>
    </citation>
    <scope>NUCLEOTIDE SEQUENCE [LARGE SCALE GENOMIC DNA]</scope>
    <source>
        <strain evidence="4 5">18JY8-7</strain>
    </source>
</reference>
<dbReference type="KEGG" id="coh:EAV92_09605"/>
<gene>
    <name evidence="4" type="ORF">EAV92_09605</name>
</gene>
<keyword evidence="2" id="KW-0732">Signal</keyword>
<accession>A0A3G3JX52</accession>
<feature type="signal peptide" evidence="2">
    <location>
        <begin position="1"/>
        <end position="29"/>
    </location>
</feature>
<dbReference type="Gene3D" id="2.60.40.10">
    <property type="entry name" value="Immunoglobulins"/>
    <property type="match status" value="2"/>
</dbReference>
<evidence type="ECO:0000259" key="3">
    <source>
        <dbReference type="Pfam" id="PF10633"/>
    </source>
</evidence>
<evidence type="ECO:0000256" key="1">
    <source>
        <dbReference type="SAM" id="Phobius"/>
    </source>
</evidence>
<keyword evidence="5" id="KW-1185">Reference proteome</keyword>
<keyword evidence="1" id="KW-0472">Membrane</keyword>
<dbReference type="PANTHER" id="PTHR39198:SF1">
    <property type="entry name" value="ALPHA-GALACTOSIDASE NEW3 DOMAIN-CONTAINING PROTEIN"/>
    <property type="match status" value="1"/>
</dbReference>
<evidence type="ECO:0000313" key="4">
    <source>
        <dbReference type="EMBL" id="AYQ72795.1"/>
    </source>
</evidence>
<dbReference type="EMBL" id="CP033433">
    <property type="protein sequence ID" value="AYQ72795.1"/>
    <property type="molecule type" value="Genomic_DNA"/>
</dbReference>
<keyword evidence="1" id="KW-1133">Transmembrane helix</keyword>
<name>A0A3G3JX52_9BACL</name>
<dbReference type="Proteomes" id="UP000269097">
    <property type="component" value="Chromosome"/>
</dbReference>
<feature type="domain" description="Alpha-galactosidase NEW3" evidence="3">
    <location>
        <begin position="157"/>
        <end position="230"/>
    </location>
</feature>
<proteinExistence type="predicted"/>
<feature type="domain" description="Alpha-galactosidase NEW3" evidence="3">
    <location>
        <begin position="264"/>
        <end position="339"/>
    </location>
</feature>
<evidence type="ECO:0000313" key="5">
    <source>
        <dbReference type="Proteomes" id="UP000269097"/>
    </source>
</evidence>
<keyword evidence="1" id="KW-0812">Transmembrane</keyword>
<dbReference type="Pfam" id="PF10633">
    <property type="entry name" value="NPCBM_assoc"/>
    <property type="match status" value="2"/>
</dbReference>